<dbReference type="PANTHER" id="PTHR43000">
    <property type="entry name" value="DTDP-D-GLUCOSE 4,6-DEHYDRATASE-RELATED"/>
    <property type="match status" value="1"/>
</dbReference>
<comment type="pathway">
    <text evidence="1">Bacterial outer membrane biogenesis; LPS O-antigen biosynthesis.</text>
</comment>
<gene>
    <name evidence="4" type="ORF">CATMQ487_38270</name>
</gene>
<organism evidence="4 5">
    <name type="scientific">Sphaerotilus microaerophilus</name>
    <dbReference type="NCBI Taxonomy" id="2914710"/>
    <lineage>
        <taxon>Bacteria</taxon>
        <taxon>Pseudomonadati</taxon>
        <taxon>Pseudomonadota</taxon>
        <taxon>Betaproteobacteria</taxon>
        <taxon>Burkholderiales</taxon>
        <taxon>Sphaerotilaceae</taxon>
        <taxon>Sphaerotilus</taxon>
    </lineage>
</organism>
<evidence type="ECO:0000259" key="3">
    <source>
        <dbReference type="Pfam" id="PF01370"/>
    </source>
</evidence>
<evidence type="ECO:0000313" key="5">
    <source>
        <dbReference type="Proteomes" id="UP001057498"/>
    </source>
</evidence>
<dbReference type="Gene3D" id="3.40.50.720">
    <property type="entry name" value="NAD(P)-binding Rossmann-like Domain"/>
    <property type="match status" value="1"/>
</dbReference>
<evidence type="ECO:0000256" key="2">
    <source>
        <dbReference type="ARBA" id="ARBA00007637"/>
    </source>
</evidence>
<dbReference type="EMBL" id="AP025730">
    <property type="protein sequence ID" value="BDI06857.1"/>
    <property type="molecule type" value="Genomic_DNA"/>
</dbReference>
<sequence length="369" mass="40420">MNRSFWAGRRVFVTGHTGFKGAWLCLLLERLGAQVAGYALAPPTNPSLYDLADAGARVSSTTADLRDLGRLTEAMRAFQPEVLLHMAAQSVVLAAYQDPVENYSTNVLGTVHVLEAIRTALAGTPRAQPLAVVNVTTDKAYLNQQWPWPYRETDTLGGRDPYSNSKACAELVMQSYRDSFFAPERLAEHGVAVASARAGNVVGGGDWTPHQLVPAVIAAAQRGEPVALRNPAGVRPWQHVLDCLHGYLCLAERLALAPQVAIGQWNFGPGADEVYNVAQVTELIARHWRLQPAWTRASAETPREEHELRLDCSLAARHLKWRCALDTPTAFDWVAHWHLQVERGATPRQACEAQIDAFLARIGAAEGRA</sequence>
<protein>
    <submittedName>
        <fullName evidence="4">CDP-glucose 4,6-dehydratase</fullName>
    </submittedName>
</protein>
<evidence type="ECO:0000256" key="1">
    <source>
        <dbReference type="ARBA" id="ARBA00005125"/>
    </source>
</evidence>
<feature type="domain" description="NAD-dependent epimerase/dehydratase" evidence="3">
    <location>
        <begin position="11"/>
        <end position="256"/>
    </location>
</feature>
<dbReference type="InterPro" id="IPR036291">
    <property type="entry name" value="NAD(P)-bd_dom_sf"/>
</dbReference>
<dbReference type="InterPro" id="IPR013445">
    <property type="entry name" value="CDP_4_6_deHydtase"/>
</dbReference>
<evidence type="ECO:0000313" key="4">
    <source>
        <dbReference type="EMBL" id="BDI06857.1"/>
    </source>
</evidence>
<dbReference type="InterPro" id="IPR001509">
    <property type="entry name" value="Epimerase_deHydtase"/>
</dbReference>
<dbReference type="Pfam" id="PF01370">
    <property type="entry name" value="Epimerase"/>
    <property type="match status" value="1"/>
</dbReference>
<name>A0ABN6PR70_9BURK</name>
<accession>A0ABN6PR70</accession>
<dbReference type="Gene3D" id="3.90.25.10">
    <property type="entry name" value="UDP-galactose 4-epimerase, domain 1"/>
    <property type="match status" value="1"/>
</dbReference>
<proteinExistence type="inferred from homology"/>
<dbReference type="NCBIfam" id="TIGR02622">
    <property type="entry name" value="CDP_4_6_dhtase"/>
    <property type="match status" value="1"/>
</dbReference>
<comment type="similarity">
    <text evidence="2">Belongs to the NAD(P)-dependent epimerase/dehydratase family.</text>
</comment>
<dbReference type="SUPFAM" id="SSF51735">
    <property type="entry name" value="NAD(P)-binding Rossmann-fold domains"/>
    <property type="match status" value="1"/>
</dbReference>
<keyword evidence="5" id="KW-1185">Reference proteome</keyword>
<dbReference type="Proteomes" id="UP001057498">
    <property type="component" value="Chromosome"/>
</dbReference>
<reference evidence="4" key="1">
    <citation type="submission" date="2022-04" db="EMBL/GenBank/DDBJ databases">
        <title>Whole genome sequence of Sphaerotilus sp. FB-5.</title>
        <authorList>
            <person name="Takeda M."/>
            <person name="Narihara S."/>
            <person name="Akimoto M."/>
            <person name="Akimoto R."/>
            <person name="Nishiyashiki S."/>
            <person name="Murakami T."/>
        </authorList>
    </citation>
    <scope>NUCLEOTIDE SEQUENCE</scope>
    <source>
        <strain evidence="4">FB-5</strain>
    </source>
</reference>
<dbReference type="RefSeq" id="WP_251970098.1">
    <property type="nucleotide sequence ID" value="NZ_AP025730.1"/>
</dbReference>